<protein>
    <submittedName>
        <fullName evidence="2">Uncharacterized protein</fullName>
    </submittedName>
</protein>
<evidence type="ECO:0000313" key="2">
    <source>
        <dbReference type="EMBL" id="OVA05124.1"/>
    </source>
</evidence>
<dbReference type="InParanoid" id="A0A200Q3U7"/>
<dbReference type="PANTHER" id="PTHR36381">
    <property type="entry name" value="ETHYLENE-REGULATED TRANSCRIPT 2 (ERT2)"/>
    <property type="match status" value="1"/>
</dbReference>
<feature type="region of interest" description="Disordered" evidence="1">
    <location>
        <begin position="294"/>
        <end position="322"/>
    </location>
</feature>
<name>A0A200Q3U7_MACCD</name>
<feature type="region of interest" description="Disordered" evidence="1">
    <location>
        <begin position="49"/>
        <end position="74"/>
    </location>
</feature>
<dbReference type="EMBL" id="MVGT01003168">
    <property type="protein sequence ID" value="OVA05124.1"/>
    <property type="molecule type" value="Genomic_DNA"/>
</dbReference>
<gene>
    <name evidence="2" type="ORF">BVC80_8897g5</name>
</gene>
<feature type="compositionally biased region" description="Basic residues" evidence="1">
    <location>
        <begin position="49"/>
        <end position="59"/>
    </location>
</feature>
<dbReference type="AlphaFoldDB" id="A0A200Q3U7"/>
<dbReference type="Proteomes" id="UP000195402">
    <property type="component" value="Unassembled WGS sequence"/>
</dbReference>
<proteinExistence type="predicted"/>
<keyword evidence="3" id="KW-1185">Reference proteome</keyword>
<organism evidence="2 3">
    <name type="scientific">Macleaya cordata</name>
    <name type="common">Five-seeded plume-poppy</name>
    <name type="synonym">Bocconia cordata</name>
    <dbReference type="NCBI Taxonomy" id="56857"/>
    <lineage>
        <taxon>Eukaryota</taxon>
        <taxon>Viridiplantae</taxon>
        <taxon>Streptophyta</taxon>
        <taxon>Embryophyta</taxon>
        <taxon>Tracheophyta</taxon>
        <taxon>Spermatophyta</taxon>
        <taxon>Magnoliopsida</taxon>
        <taxon>Ranunculales</taxon>
        <taxon>Papaveraceae</taxon>
        <taxon>Papaveroideae</taxon>
        <taxon>Macleaya</taxon>
    </lineage>
</organism>
<evidence type="ECO:0000256" key="1">
    <source>
        <dbReference type="SAM" id="MobiDB-lite"/>
    </source>
</evidence>
<dbReference type="OrthoDB" id="690172at2759"/>
<reference evidence="2 3" key="1">
    <citation type="journal article" date="2017" name="Mol. Plant">
        <title>The Genome of Medicinal Plant Macleaya cordata Provides New Insights into Benzylisoquinoline Alkaloids Metabolism.</title>
        <authorList>
            <person name="Liu X."/>
            <person name="Liu Y."/>
            <person name="Huang P."/>
            <person name="Ma Y."/>
            <person name="Qing Z."/>
            <person name="Tang Q."/>
            <person name="Cao H."/>
            <person name="Cheng P."/>
            <person name="Zheng Y."/>
            <person name="Yuan Z."/>
            <person name="Zhou Y."/>
            <person name="Liu J."/>
            <person name="Tang Z."/>
            <person name="Zhuo Y."/>
            <person name="Zhang Y."/>
            <person name="Yu L."/>
            <person name="Huang J."/>
            <person name="Yang P."/>
            <person name="Peng Q."/>
            <person name="Zhang J."/>
            <person name="Jiang W."/>
            <person name="Zhang Z."/>
            <person name="Lin K."/>
            <person name="Ro D.K."/>
            <person name="Chen X."/>
            <person name="Xiong X."/>
            <person name="Shang Y."/>
            <person name="Huang S."/>
            <person name="Zeng J."/>
        </authorList>
    </citation>
    <scope>NUCLEOTIDE SEQUENCE [LARGE SCALE GENOMIC DNA]</scope>
    <source>
        <strain evidence="3">cv. BLH2017</strain>
        <tissue evidence="2">Root</tissue>
    </source>
</reference>
<dbReference type="PANTHER" id="PTHR36381:SF1">
    <property type="entry name" value="ETHYLENE-REGULATED TRANSCRIPT 2 (ERT2)"/>
    <property type="match status" value="1"/>
</dbReference>
<dbReference type="FunCoup" id="A0A200Q3U7">
    <property type="interactions" value="512"/>
</dbReference>
<evidence type="ECO:0000313" key="3">
    <source>
        <dbReference type="Proteomes" id="UP000195402"/>
    </source>
</evidence>
<sequence>MPLLWKKSKIGRISRFVSDLKSSKHGESLVVETGFPTSLVDLMIKNRDRLKKPSKKKNKQSSLEMISSNSLIHPPPPPCPLLPQLPELTSFPFLPHLSPSSNSTMLMVPSSPSTIKTVMKSHFSSCSDEKEEIFLKVSATNRAFMLILKLLFLLILAIGTKKIAIVITVSAFVLLLLEFASKSLSCYLKPCPDAKESFNSVVDRVLSSVHPKLDETETFKDNRRLIEQEEETLVGENCGFIEQDNNNENHNININGAMIIAEDLTMNEEIQIEPGFDSLHCRCRWGFIESDQKKKMSSSSSTKDEELIEDENIKSSKKKGSSKFKSNMLKKFVPKKFRVSKNKKRNSEECYLDWNSEFVSYCIGEEEKLNRIWEQMQERSQPGVYIN</sequence>
<comment type="caution">
    <text evidence="2">The sequence shown here is derived from an EMBL/GenBank/DDBJ whole genome shotgun (WGS) entry which is preliminary data.</text>
</comment>
<accession>A0A200Q3U7</accession>
<dbReference type="STRING" id="56857.A0A200Q3U7"/>
<dbReference type="OMA" id="NINGAMI"/>